<evidence type="ECO:0000313" key="3">
    <source>
        <dbReference type="Proteomes" id="UP001458880"/>
    </source>
</evidence>
<comment type="caution">
    <text evidence="2">The sequence shown here is derived from an EMBL/GenBank/DDBJ whole genome shotgun (WGS) entry which is preliminary data.</text>
</comment>
<proteinExistence type="predicted"/>
<name>A0AAW1LAM6_POPJA</name>
<evidence type="ECO:0000256" key="1">
    <source>
        <dbReference type="SAM" id="MobiDB-lite"/>
    </source>
</evidence>
<keyword evidence="3" id="KW-1185">Reference proteome</keyword>
<feature type="region of interest" description="Disordered" evidence="1">
    <location>
        <begin position="334"/>
        <end position="430"/>
    </location>
</feature>
<dbReference type="CDD" id="cd22971">
    <property type="entry name" value="DD_RIIAD1"/>
    <property type="match status" value="1"/>
</dbReference>
<organism evidence="2 3">
    <name type="scientific">Popillia japonica</name>
    <name type="common">Japanese beetle</name>
    <dbReference type="NCBI Taxonomy" id="7064"/>
    <lineage>
        <taxon>Eukaryota</taxon>
        <taxon>Metazoa</taxon>
        <taxon>Ecdysozoa</taxon>
        <taxon>Arthropoda</taxon>
        <taxon>Hexapoda</taxon>
        <taxon>Insecta</taxon>
        <taxon>Pterygota</taxon>
        <taxon>Neoptera</taxon>
        <taxon>Endopterygota</taxon>
        <taxon>Coleoptera</taxon>
        <taxon>Polyphaga</taxon>
        <taxon>Scarabaeiformia</taxon>
        <taxon>Scarabaeidae</taxon>
        <taxon>Rutelinae</taxon>
        <taxon>Popillia</taxon>
    </lineage>
</organism>
<accession>A0AAW1LAM6</accession>
<protein>
    <submittedName>
        <fullName evidence="2">Uncharacterized protein</fullName>
    </submittedName>
</protein>
<feature type="region of interest" description="Disordered" evidence="1">
    <location>
        <begin position="208"/>
        <end position="231"/>
    </location>
</feature>
<dbReference type="Proteomes" id="UP001458880">
    <property type="component" value="Unassembled WGS sequence"/>
</dbReference>
<evidence type="ECO:0000313" key="2">
    <source>
        <dbReference type="EMBL" id="KAK9732034.1"/>
    </source>
</evidence>
<reference evidence="2 3" key="1">
    <citation type="journal article" date="2024" name="BMC Genomics">
        <title>De novo assembly and annotation of Popillia japonica's genome with initial clues to its potential as an invasive pest.</title>
        <authorList>
            <person name="Cucini C."/>
            <person name="Boschi S."/>
            <person name="Funari R."/>
            <person name="Cardaioli E."/>
            <person name="Iannotti N."/>
            <person name="Marturano G."/>
            <person name="Paoli F."/>
            <person name="Bruttini M."/>
            <person name="Carapelli A."/>
            <person name="Frati F."/>
            <person name="Nardi F."/>
        </authorList>
    </citation>
    <scope>NUCLEOTIDE SEQUENCE [LARGE SCALE GENOMIC DNA]</scope>
    <source>
        <strain evidence="2">DMR45628</strain>
    </source>
</reference>
<sequence length="430" mass="48800">MNACEELNLNKRNSKKQSLKMAEDLSDIVQPMDFHPSHPEIRACVAIISRLVMRQRPRTNIHEIIAEYFSKSRVDIENDVKEYLEKRNKYTFEAVSALNLGRTNVDSISESDSSDIDASQGTLLTFRQMSSHNDSAFWRTGLSDITTPVLPMQQSASLRNVVSDFDKIKSISTSRQDLSESKKDKPMLQKPVYDGTRAVKMATHISEYLKPKKPQKDSSKEDDNISYGGHIPTIEDYDAGYSKRRRTYVSDNQQNFNSEISQIFMEKPSQPAVEEVEVQLEPCQHMSDVDVASTSLSVSRSETSPVGIRDSVEMQSLMEKRAGLSETAMHRLDGDFRDMSNRPARKTSSFSKPSHRKSSSKSYISADDSTKEKPDRTISFHIKKSSSADRPRASATKFSDTSDVDGKESETNHLTNLEENFFRVRRRQPQ</sequence>
<gene>
    <name evidence="2" type="ORF">QE152_g13160</name>
</gene>
<dbReference type="AlphaFoldDB" id="A0AAW1LAM6"/>
<dbReference type="InterPro" id="IPR059162">
    <property type="entry name" value="RIIAD1"/>
</dbReference>
<dbReference type="EMBL" id="JASPKY010000123">
    <property type="protein sequence ID" value="KAK9732034.1"/>
    <property type="molecule type" value="Genomic_DNA"/>
</dbReference>
<feature type="compositionally biased region" description="Basic and acidic residues" evidence="1">
    <location>
        <begin position="368"/>
        <end position="378"/>
    </location>
</feature>
<feature type="compositionally biased region" description="Basic and acidic residues" evidence="1">
    <location>
        <begin position="208"/>
        <end position="223"/>
    </location>
</feature>